<dbReference type="Proteomes" id="UP000319213">
    <property type="component" value="Unassembled WGS sequence"/>
</dbReference>
<feature type="compositionally biased region" description="Basic and acidic residues" evidence="1">
    <location>
        <begin position="98"/>
        <end position="123"/>
    </location>
</feature>
<evidence type="ECO:0000313" key="3">
    <source>
        <dbReference type="EMBL" id="TQM74276.1"/>
    </source>
</evidence>
<keyword evidence="2" id="KW-0732">Signal</keyword>
<evidence type="ECO:0008006" key="5">
    <source>
        <dbReference type="Google" id="ProtNLM"/>
    </source>
</evidence>
<reference evidence="3 4" key="1">
    <citation type="submission" date="2019-06" db="EMBL/GenBank/DDBJ databases">
        <title>Sequencing the genomes of 1000 actinobacteria strains.</title>
        <authorList>
            <person name="Klenk H.-P."/>
        </authorList>
    </citation>
    <scope>NUCLEOTIDE SEQUENCE [LARGE SCALE GENOMIC DNA]</scope>
    <source>
        <strain evidence="3 4">DSM 43186</strain>
    </source>
</reference>
<feature type="region of interest" description="Disordered" evidence="1">
    <location>
        <begin position="89"/>
        <end position="123"/>
    </location>
</feature>
<protein>
    <recommendedName>
        <fullName evidence="5">DUF1573 domain-containing protein</fullName>
    </recommendedName>
</protein>
<sequence length="281" mass="30756">MKRITAGALAAAVGASVLLISGPAYADRRTDLKVDLTKIEPNPVQVKRGEATSVTFDVVSKGAARVEVSLKPLGRKYVRFTPKVANAAPAGNGAAAQAKEEEEARQTGRPGDGRRGHGRPDLKPDLTRFVAQFTAKDPAGKWLATAVAFDRSGKKVSDAETFTVELVKTKFGTKIVEFGAYPNKVRKGKPVFLRGRLIAEDKRVKGYADQEVDILYRKDGRARWRKLGEAETNRFGVFRASVKAYSSGQYKAVFAGNDDANPSESDVVRVRVKRGFHHFHR</sequence>
<accession>A0A543IUM2</accession>
<name>A0A543IUM2_9ACTN</name>
<evidence type="ECO:0000256" key="1">
    <source>
        <dbReference type="SAM" id="MobiDB-lite"/>
    </source>
</evidence>
<dbReference type="AlphaFoldDB" id="A0A543IUM2"/>
<feature type="signal peptide" evidence="2">
    <location>
        <begin position="1"/>
        <end position="26"/>
    </location>
</feature>
<gene>
    <name evidence="3" type="ORF">FHX40_0944</name>
</gene>
<dbReference type="RefSeq" id="WP_142258475.1">
    <property type="nucleotide sequence ID" value="NZ_BMPV01000006.1"/>
</dbReference>
<evidence type="ECO:0000256" key="2">
    <source>
        <dbReference type="SAM" id="SignalP"/>
    </source>
</evidence>
<feature type="chain" id="PRO_5021906583" description="DUF1573 domain-containing protein" evidence="2">
    <location>
        <begin position="27"/>
        <end position="281"/>
    </location>
</feature>
<comment type="caution">
    <text evidence="3">The sequence shown here is derived from an EMBL/GenBank/DDBJ whole genome shotgun (WGS) entry which is preliminary data.</text>
</comment>
<dbReference type="EMBL" id="VFPQ01000001">
    <property type="protein sequence ID" value="TQM74276.1"/>
    <property type="molecule type" value="Genomic_DNA"/>
</dbReference>
<evidence type="ECO:0000313" key="4">
    <source>
        <dbReference type="Proteomes" id="UP000319213"/>
    </source>
</evidence>
<dbReference type="OrthoDB" id="3447380at2"/>
<proteinExistence type="predicted"/>
<keyword evidence="4" id="KW-1185">Reference proteome</keyword>
<organism evidence="3 4">
    <name type="scientific">Thermopolyspora flexuosa</name>
    <dbReference type="NCBI Taxonomy" id="103836"/>
    <lineage>
        <taxon>Bacteria</taxon>
        <taxon>Bacillati</taxon>
        <taxon>Actinomycetota</taxon>
        <taxon>Actinomycetes</taxon>
        <taxon>Streptosporangiales</taxon>
        <taxon>Streptosporangiaceae</taxon>
        <taxon>Thermopolyspora</taxon>
    </lineage>
</organism>